<dbReference type="Gene3D" id="3.90.220.20">
    <property type="entry name" value="DNA methylase specificity domains"/>
    <property type="match status" value="2"/>
</dbReference>
<keyword evidence="2" id="KW-0680">Restriction system</keyword>
<dbReference type="InterPro" id="IPR052021">
    <property type="entry name" value="Type-I_RS_S_subunit"/>
</dbReference>
<evidence type="ECO:0000256" key="2">
    <source>
        <dbReference type="ARBA" id="ARBA00022747"/>
    </source>
</evidence>
<evidence type="ECO:0000313" key="5">
    <source>
        <dbReference type="EMBL" id="KXB00776.1"/>
    </source>
</evidence>
<comment type="similarity">
    <text evidence="1">Belongs to the type-I restriction system S methylase family.</text>
</comment>
<dbReference type="Proteomes" id="UP000070400">
    <property type="component" value="Unassembled WGS sequence"/>
</dbReference>
<feature type="domain" description="Type I restriction modification DNA specificity" evidence="4">
    <location>
        <begin position="197"/>
        <end position="366"/>
    </location>
</feature>
<dbReference type="GO" id="GO:0003677">
    <property type="term" value="F:DNA binding"/>
    <property type="evidence" value="ECO:0007669"/>
    <property type="project" value="UniProtKB-KW"/>
</dbReference>
<evidence type="ECO:0000313" key="6">
    <source>
        <dbReference type="Proteomes" id="UP000070400"/>
    </source>
</evidence>
<dbReference type="CDD" id="cd17273">
    <property type="entry name" value="RMtype1_S_EcoJA69PI-TRD1-CR1_like"/>
    <property type="match status" value="1"/>
</dbReference>
<keyword evidence="6" id="KW-1185">Reference proteome</keyword>
<feature type="domain" description="Type I restriction modification DNA specificity" evidence="4">
    <location>
        <begin position="13"/>
        <end position="169"/>
    </location>
</feature>
<name>A0A133V2Z3_9EURY</name>
<protein>
    <recommendedName>
        <fullName evidence="4">Type I restriction modification DNA specificity domain-containing protein</fullName>
    </recommendedName>
</protein>
<gene>
    <name evidence="5" type="ORF">AKJ43_03910</name>
</gene>
<sequence>MSEEKTKRRSQTPQNWKTVRLGDILSFEYGEGLTEGERRGGDFPVYGSNGIVGYHNEFYVKGPGIIVGRKGSIGALAFSRKSFWPIDTTYYISNQETKENIQFLYYLLQYVNLSQLNAATAIPGLNRYDAYALKTAIPPLSEQRKIAAVLYNVDRAIRKTEKIIEQIERVKKGVMQDLLTKGIRHEEFKKSKFGKIPKDWEIEKLGDICKIENGTTPSTDNEDYWNGNIPFVTPTDITSLKAGENEILDTEAKITEKALKETGVELLPEGTVLLTSRATIGECAINTCKVATNQGFKNLVCQGKVYNQFLLYRLQFMKDFLESLGSGSTYGEVSKRILQKVDLPLPSPSEQKKIASILSNFDEKIRKEDI</sequence>
<accession>A0A133V2Z3</accession>
<dbReference type="InterPro" id="IPR000055">
    <property type="entry name" value="Restrct_endonuc_typeI_TRD"/>
</dbReference>
<comment type="caution">
    <text evidence="5">The sequence shown here is derived from an EMBL/GenBank/DDBJ whole genome shotgun (WGS) entry which is preliminary data.</text>
</comment>
<dbReference type="PATRIC" id="fig|1698273.3.peg.892"/>
<evidence type="ECO:0000259" key="4">
    <source>
        <dbReference type="Pfam" id="PF01420"/>
    </source>
</evidence>
<dbReference type="EMBL" id="LHXX01000081">
    <property type="protein sequence ID" value="KXB00776.1"/>
    <property type="molecule type" value="Genomic_DNA"/>
</dbReference>
<dbReference type="PANTHER" id="PTHR30408">
    <property type="entry name" value="TYPE-1 RESTRICTION ENZYME ECOKI SPECIFICITY PROTEIN"/>
    <property type="match status" value="1"/>
</dbReference>
<evidence type="ECO:0000256" key="3">
    <source>
        <dbReference type="ARBA" id="ARBA00023125"/>
    </source>
</evidence>
<reference evidence="5 6" key="1">
    <citation type="journal article" date="2016" name="Sci. Rep.">
        <title>Metabolic traits of an uncultured archaeal lineage -MSBL1- from brine pools of the Red Sea.</title>
        <authorList>
            <person name="Mwirichia R."/>
            <person name="Alam I."/>
            <person name="Rashid M."/>
            <person name="Vinu M."/>
            <person name="Ba-Alawi W."/>
            <person name="Anthony Kamau A."/>
            <person name="Kamanda Ngugi D."/>
            <person name="Goker M."/>
            <person name="Klenk H.P."/>
            <person name="Bajic V."/>
            <person name="Stingl U."/>
        </authorList>
    </citation>
    <scope>NUCLEOTIDE SEQUENCE [LARGE SCALE GENOMIC DNA]</scope>
    <source>
        <strain evidence="5">SCGC-AAA261D19</strain>
    </source>
</reference>
<dbReference type="GO" id="GO:0009307">
    <property type="term" value="P:DNA restriction-modification system"/>
    <property type="evidence" value="ECO:0007669"/>
    <property type="project" value="UniProtKB-KW"/>
</dbReference>
<dbReference type="CDD" id="cd17267">
    <property type="entry name" value="RMtype1_S_EcoAO83I-TRD1-CR1_like"/>
    <property type="match status" value="1"/>
</dbReference>
<dbReference type="Gene3D" id="1.10.287.1120">
    <property type="entry name" value="Bipartite methylase S protein"/>
    <property type="match status" value="1"/>
</dbReference>
<evidence type="ECO:0000256" key="1">
    <source>
        <dbReference type="ARBA" id="ARBA00010923"/>
    </source>
</evidence>
<dbReference type="Pfam" id="PF01420">
    <property type="entry name" value="Methylase_S"/>
    <property type="match status" value="2"/>
</dbReference>
<keyword evidence="3" id="KW-0238">DNA-binding</keyword>
<dbReference type="AlphaFoldDB" id="A0A133V2Z3"/>
<dbReference type="InterPro" id="IPR044946">
    <property type="entry name" value="Restrct_endonuc_typeI_TRD_sf"/>
</dbReference>
<proteinExistence type="inferred from homology"/>
<dbReference type="SUPFAM" id="SSF116734">
    <property type="entry name" value="DNA methylase specificity domain"/>
    <property type="match status" value="2"/>
</dbReference>
<organism evidence="5 6">
    <name type="scientific">candidate division MSBL1 archaeon SCGC-AAA261D19</name>
    <dbReference type="NCBI Taxonomy" id="1698273"/>
    <lineage>
        <taxon>Archaea</taxon>
        <taxon>Methanobacteriati</taxon>
        <taxon>Methanobacteriota</taxon>
        <taxon>candidate division MSBL1</taxon>
    </lineage>
</organism>
<dbReference type="PANTHER" id="PTHR30408:SF12">
    <property type="entry name" value="TYPE I RESTRICTION ENZYME MJAVIII SPECIFICITY SUBUNIT"/>
    <property type="match status" value="1"/>
</dbReference>